<proteinExistence type="predicted"/>
<evidence type="ECO:0000313" key="4">
    <source>
        <dbReference type="RefSeq" id="XP_070143411.1"/>
    </source>
</evidence>
<feature type="region of interest" description="Disordered" evidence="1">
    <location>
        <begin position="87"/>
        <end position="125"/>
    </location>
</feature>
<dbReference type="Proteomes" id="UP001652661">
    <property type="component" value="Chromosome 3R"/>
</dbReference>
<evidence type="ECO:0000256" key="2">
    <source>
        <dbReference type="SAM" id="SignalP"/>
    </source>
</evidence>
<keyword evidence="3" id="KW-1185">Reference proteome</keyword>
<organism evidence="3 4">
    <name type="scientific">Drosophila kikkawai</name>
    <name type="common">Fruit fly</name>
    <dbReference type="NCBI Taxonomy" id="30033"/>
    <lineage>
        <taxon>Eukaryota</taxon>
        <taxon>Metazoa</taxon>
        <taxon>Ecdysozoa</taxon>
        <taxon>Arthropoda</taxon>
        <taxon>Hexapoda</taxon>
        <taxon>Insecta</taxon>
        <taxon>Pterygota</taxon>
        <taxon>Neoptera</taxon>
        <taxon>Endopterygota</taxon>
        <taxon>Diptera</taxon>
        <taxon>Brachycera</taxon>
        <taxon>Muscomorpha</taxon>
        <taxon>Ephydroidea</taxon>
        <taxon>Drosophilidae</taxon>
        <taxon>Drosophila</taxon>
        <taxon>Sophophora</taxon>
    </lineage>
</organism>
<evidence type="ECO:0000313" key="3">
    <source>
        <dbReference type="Proteomes" id="UP001652661"/>
    </source>
</evidence>
<reference evidence="4" key="1">
    <citation type="submission" date="2025-08" db="UniProtKB">
        <authorList>
            <consortium name="RefSeq"/>
        </authorList>
    </citation>
    <scope>IDENTIFICATION</scope>
    <source>
        <strain evidence="4">14028-0561.14</strain>
        <tissue evidence="4">Whole fly</tissue>
    </source>
</reference>
<sequence>MLRTISILALLACSIAIMADAKPIFIKVFAPSGGYSSGSTPAASPVNTQLISSLISTKIQLLNSVLQAKSSGGGFGFGISKFVTFSSTTSTTERPVTHSTTEKVLSKRRSPQYIPSLQSQQARRQ</sequence>
<feature type="chain" id="PRO_5046805344" evidence="2">
    <location>
        <begin position="22"/>
        <end position="125"/>
    </location>
</feature>
<protein>
    <submittedName>
        <fullName evidence="4">Uncharacterized protein isoform X2</fullName>
    </submittedName>
</protein>
<feature type="compositionally biased region" description="Polar residues" evidence="1">
    <location>
        <begin position="113"/>
        <end position="125"/>
    </location>
</feature>
<evidence type="ECO:0000256" key="1">
    <source>
        <dbReference type="SAM" id="MobiDB-lite"/>
    </source>
</evidence>
<name>A0ABM4GL13_DROKI</name>
<dbReference type="GeneID" id="108071214"/>
<accession>A0ABM4GL13</accession>
<feature type="signal peptide" evidence="2">
    <location>
        <begin position="1"/>
        <end position="21"/>
    </location>
</feature>
<keyword evidence="2" id="KW-0732">Signal</keyword>
<dbReference type="RefSeq" id="XP_070143411.1">
    <property type="nucleotide sequence ID" value="XM_070287310.1"/>
</dbReference>
<gene>
    <name evidence="4" type="primary">LOC108071214</name>
</gene>